<keyword evidence="1" id="KW-0472">Membrane</keyword>
<dbReference type="EMBL" id="CAJNNW010006400">
    <property type="protein sequence ID" value="CAE8648271.1"/>
    <property type="molecule type" value="Genomic_DNA"/>
</dbReference>
<name>A0A813IE66_POLGL</name>
<dbReference type="Proteomes" id="UP000626109">
    <property type="component" value="Unassembled WGS sequence"/>
</dbReference>
<organism evidence="2 3">
    <name type="scientific">Polarella glacialis</name>
    <name type="common">Dinoflagellate</name>
    <dbReference type="NCBI Taxonomy" id="89957"/>
    <lineage>
        <taxon>Eukaryota</taxon>
        <taxon>Sar</taxon>
        <taxon>Alveolata</taxon>
        <taxon>Dinophyceae</taxon>
        <taxon>Suessiales</taxon>
        <taxon>Suessiaceae</taxon>
        <taxon>Polarella</taxon>
    </lineage>
</organism>
<proteinExistence type="predicted"/>
<evidence type="ECO:0000313" key="3">
    <source>
        <dbReference type="Proteomes" id="UP000626109"/>
    </source>
</evidence>
<dbReference type="AlphaFoldDB" id="A0A813IE66"/>
<evidence type="ECO:0000256" key="1">
    <source>
        <dbReference type="SAM" id="Phobius"/>
    </source>
</evidence>
<protein>
    <submittedName>
        <fullName evidence="2">Uncharacterized protein</fullName>
    </submittedName>
</protein>
<sequence>MDSYLNAFSPAIKTRMRCSGHFLAQGQWDAQLPKKADGDGARDLSACDLFLLAEKECSTNLGGPISAQSPLPSRHSWSDHSTIFVVVSGGTILVVVGGVVSLSYT</sequence>
<gene>
    <name evidence="2" type="ORF">PGLA2088_LOCUS6418</name>
</gene>
<accession>A0A813IE66</accession>
<feature type="transmembrane region" description="Helical" evidence="1">
    <location>
        <begin position="83"/>
        <end position="104"/>
    </location>
</feature>
<keyword evidence="1" id="KW-1133">Transmembrane helix</keyword>
<comment type="caution">
    <text evidence="2">The sequence shown here is derived from an EMBL/GenBank/DDBJ whole genome shotgun (WGS) entry which is preliminary data.</text>
</comment>
<reference evidence="2" key="1">
    <citation type="submission" date="2021-02" db="EMBL/GenBank/DDBJ databases">
        <authorList>
            <person name="Dougan E. K."/>
            <person name="Rhodes N."/>
            <person name="Thang M."/>
            <person name="Chan C."/>
        </authorList>
    </citation>
    <scope>NUCLEOTIDE SEQUENCE</scope>
</reference>
<keyword evidence="1" id="KW-0812">Transmembrane</keyword>
<evidence type="ECO:0000313" key="2">
    <source>
        <dbReference type="EMBL" id="CAE8648271.1"/>
    </source>
</evidence>